<feature type="coiled-coil region" evidence="4">
    <location>
        <begin position="570"/>
        <end position="653"/>
    </location>
</feature>
<feature type="region of interest" description="Disordered" evidence="5">
    <location>
        <begin position="730"/>
        <end position="752"/>
    </location>
</feature>
<evidence type="ECO:0000256" key="5">
    <source>
        <dbReference type="SAM" id="MobiDB-lite"/>
    </source>
</evidence>
<keyword evidence="4" id="KW-0175">Coiled coil</keyword>
<evidence type="ECO:0000313" key="7">
    <source>
        <dbReference type="EMBL" id="KAI1723516.1"/>
    </source>
</evidence>
<dbReference type="Pfam" id="PF13920">
    <property type="entry name" value="zf-C3HC4_3"/>
    <property type="match status" value="1"/>
</dbReference>
<feature type="domain" description="RING-type" evidence="6">
    <location>
        <begin position="777"/>
        <end position="812"/>
    </location>
</feature>
<evidence type="ECO:0000313" key="8">
    <source>
        <dbReference type="Proteomes" id="UP001201812"/>
    </source>
</evidence>
<feature type="compositionally biased region" description="Basic and acidic residues" evidence="5">
    <location>
        <begin position="742"/>
        <end position="752"/>
    </location>
</feature>
<sequence>MEENCDLNLKCDDIFHVKDSIFDLMHLDNGQLLIVLQSIKSSNQNKEALLHLAKTHICLKQKAVVIEKILKRNIQLRCKDENVGIIRTEHGPALISYPNNFAAQNPDCRFIRLLFAEKAFNDKNCQIQTLAIARRYLKNELWCDPFIWQGKVYFFSQFSEDLFAIPLHNTKQDGVADVQQIQTYSSYLGCTGEERRPPKSFVHRSTIIFTDFALVLFSQTYLSNPFGGETENNMSIWKLALKSMTWEPMIQNIHTHTPKDRVAWQLFNNRYAFMHGTCGRVSCVDKYHLFELCFDAESRQNSNQSLLTVTDMQPTHLQSANLDKSHVSANRPNSNFHQSKGSTTTEENMSLAESESNMLLSQQLKQAKEMGYSDAEILAALDISNGETNSKPFKSFGSTSEMIDALSLVQKLKEGRTMPTEIHRRHRQSPLANNLSASMNNLSSFVENSYSGDQGNSTTQRTTEEKFPPSWTSSAIHTSPTQVSRNSAHTSIALSSSTSNLAGLTKPNISNVNRSVSFNDSNITKHRIPGTSIGRTPSHCSALRRYLADQHLVNNNIIISQPKSSVQRLIDTFENENRRHFEEFQRINDELRKKLEANMLEEERLRTQLKDKESKILYLDEQVKDKTELEKMLENANRRGEHLSKELELREAELSKHIADLSQLRRHFETESRKADEIKNSLNAEIGRLIRENASAEELHRENTALRSELMLKEEQLQQIQCRQRLRLSSRDNEQRNGATSEGKDNKETGEVRELRELVRKLEDDNHELRQQNQPTCGVCMDNRREVIFMPCLHFTCCKSCADAMDNCSICRLRIMGKIEFFQ</sequence>
<feature type="coiled-coil region" evidence="4">
    <location>
        <begin position="679"/>
        <end position="723"/>
    </location>
</feature>
<feature type="region of interest" description="Disordered" evidence="5">
    <location>
        <begin position="447"/>
        <end position="489"/>
    </location>
</feature>
<keyword evidence="1 3" id="KW-0863">Zinc-finger</keyword>
<evidence type="ECO:0000256" key="4">
    <source>
        <dbReference type="SAM" id="Coils"/>
    </source>
</evidence>
<dbReference type="Proteomes" id="UP001201812">
    <property type="component" value="Unassembled WGS sequence"/>
</dbReference>
<comment type="caution">
    <text evidence="7">The sequence shown here is derived from an EMBL/GenBank/DDBJ whole genome shotgun (WGS) entry which is preliminary data.</text>
</comment>
<keyword evidence="8" id="KW-1185">Reference proteome</keyword>
<reference evidence="7" key="1">
    <citation type="submission" date="2022-01" db="EMBL/GenBank/DDBJ databases">
        <title>Genome Sequence Resource for Two Populations of Ditylenchus destructor, the Migratory Endoparasitic Phytonematode.</title>
        <authorList>
            <person name="Zhang H."/>
            <person name="Lin R."/>
            <person name="Xie B."/>
        </authorList>
    </citation>
    <scope>NUCLEOTIDE SEQUENCE</scope>
    <source>
        <strain evidence="7">BazhouSP</strain>
    </source>
</reference>
<name>A0AAD4NC69_9BILA</name>
<dbReference type="InterPro" id="IPR001841">
    <property type="entry name" value="Znf_RING"/>
</dbReference>
<evidence type="ECO:0000256" key="1">
    <source>
        <dbReference type="ARBA" id="ARBA00022771"/>
    </source>
</evidence>
<evidence type="ECO:0000256" key="3">
    <source>
        <dbReference type="PROSITE-ProRule" id="PRU00175"/>
    </source>
</evidence>
<keyword evidence="1 3" id="KW-0479">Metal-binding</keyword>
<dbReference type="AlphaFoldDB" id="A0AAD4NC69"/>
<gene>
    <name evidence="7" type="ORF">DdX_03677</name>
</gene>
<dbReference type="EMBL" id="JAKKPZ010000003">
    <property type="protein sequence ID" value="KAI1723516.1"/>
    <property type="molecule type" value="Genomic_DNA"/>
</dbReference>
<feature type="region of interest" description="Disordered" evidence="5">
    <location>
        <begin position="326"/>
        <end position="357"/>
    </location>
</feature>
<dbReference type="InterPro" id="IPR013083">
    <property type="entry name" value="Znf_RING/FYVE/PHD"/>
</dbReference>
<organism evidence="7 8">
    <name type="scientific">Ditylenchus destructor</name>
    <dbReference type="NCBI Taxonomy" id="166010"/>
    <lineage>
        <taxon>Eukaryota</taxon>
        <taxon>Metazoa</taxon>
        <taxon>Ecdysozoa</taxon>
        <taxon>Nematoda</taxon>
        <taxon>Chromadorea</taxon>
        <taxon>Rhabditida</taxon>
        <taxon>Tylenchina</taxon>
        <taxon>Tylenchomorpha</taxon>
        <taxon>Sphaerularioidea</taxon>
        <taxon>Anguinidae</taxon>
        <taxon>Anguininae</taxon>
        <taxon>Ditylenchus</taxon>
    </lineage>
</organism>
<feature type="compositionally biased region" description="Polar residues" evidence="5">
    <location>
        <begin position="470"/>
        <end position="489"/>
    </location>
</feature>
<evidence type="ECO:0000259" key="6">
    <source>
        <dbReference type="PROSITE" id="PS50089"/>
    </source>
</evidence>
<feature type="compositionally biased region" description="Polar residues" evidence="5">
    <location>
        <begin position="447"/>
        <end position="461"/>
    </location>
</feature>
<proteinExistence type="predicted"/>
<protein>
    <submittedName>
        <fullName evidence="7">Zinc finger, c3HC4 type (RING finger) domain-containing protein</fullName>
    </submittedName>
</protein>
<accession>A0AAD4NC69</accession>
<evidence type="ECO:0000256" key="2">
    <source>
        <dbReference type="ARBA" id="ARBA00022833"/>
    </source>
</evidence>
<dbReference type="SUPFAM" id="SSF57850">
    <property type="entry name" value="RING/U-box"/>
    <property type="match status" value="1"/>
</dbReference>
<dbReference type="PROSITE" id="PS50089">
    <property type="entry name" value="ZF_RING_2"/>
    <property type="match status" value="1"/>
</dbReference>
<dbReference type="Gene3D" id="3.30.40.10">
    <property type="entry name" value="Zinc/RING finger domain, C3HC4 (zinc finger)"/>
    <property type="match status" value="1"/>
</dbReference>
<dbReference type="GO" id="GO:0008270">
    <property type="term" value="F:zinc ion binding"/>
    <property type="evidence" value="ECO:0007669"/>
    <property type="project" value="UniProtKB-KW"/>
</dbReference>
<keyword evidence="2" id="KW-0862">Zinc</keyword>